<feature type="region of interest" description="Disordered" evidence="1">
    <location>
        <begin position="1"/>
        <end position="91"/>
    </location>
</feature>
<keyword evidence="2" id="KW-0472">Membrane</keyword>
<keyword evidence="2" id="KW-1133">Transmembrane helix</keyword>
<evidence type="ECO:0000256" key="1">
    <source>
        <dbReference type="SAM" id="MobiDB-lite"/>
    </source>
</evidence>
<feature type="transmembrane region" description="Helical" evidence="2">
    <location>
        <begin position="305"/>
        <end position="329"/>
    </location>
</feature>
<proteinExistence type="predicted"/>
<dbReference type="InParanoid" id="A0A316VWB5"/>
<evidence type="ECO:0000313" key="3">
    <source>
        <dbReference type="EMBL" id="PWN41238.1"/>
    </source>
</evidence>
<feature type="transmembrane region" description="Helical" evidence="2">
    <location>
        <begin position="198"/>
        <end position="219"/>
    </location>
</feature>
<keyword evidence="4" id="KW-1185">Reference proteome</keyword>
<organism evidence="3 4">
    <name type="scientific">Ceraceosorus guamensis</name>
    <dbReference type="NCBI Taxonomy" id="1522189"/>
    <lineage>
        <taxon>Eukaryota</taxon>
        <taxon>Fungi</taxon>
        <taxon>Dikarya</taxon>
        <taxon>Basidiomycota</taxon>
        <taxon>Ustilaginomycotina</taxon>
        <taxon>Exobasidiomycetes</taxon>
        <taxon>Ceraceosorales</taxon>
        <taxon>Ceraceosoraceae</taxon>
        <taxon>Ceraceosorus</taxon>
    </lineage>
</organism>
<accession>A0A316VWB5</accession>
<feature type="transmembrane region" description="Helical" evidence="2">
    <location>
        <begin position="247"/>
        <end position="272"/>
    </location>
</feature>
<dbReference type="OrthoDB" id="3351168at2759"/>
<gene>
    <name evidence="3" type="ORF">IE81DRAFT_181674</name>
</gene>
<dbReference type="Proteomes" id="UP000245783">
    <property type="component" value="Unassembled WGS sequence"/>
</dbReference>
<dbReference type="GeneID" id="37032580"/>
<feature type="region of interest" description="Disordered" evidence="1">
    <location>
        <begin position="114"/>
        <end position="162"/>
    </location>
</feature>
<feature type="transmembrane region" description="Helical" evidence="2">
    <location>
        <begin position="844"/>
        <end position="865"/>
    </location>
</feature>
<dbReference type="RefSeq" id="XP_025368398.1">
    <property type="nucleotide sequence ID" value="XM_025510710.1"/>
</dbReference>
<name>A0A316VWB5_9BASI</name>
<dbReference type="EMBL" id="KZ819396">
    <property type="protein sequence ID" value="PWN41238.1"/>
    <property type="molecule type" value="Genomic_DNA"/>
</dbReference>
<dbReference type="AlphaFoldDB" id="A0A316VWB5"/>
<evidence type="ECO:0000256" key="2">
    <source>
        <dbReference type="SAM" id="Phobius"/>
    </source>
</evidence>
<evidence type="ECO:0000313" key="4">
    <source>
        <dbReference type="Proteomes" id="UP000245783"/>
    </source>
</evidence>
<feature type="compositionally biased region" description="Low complexity" evidence="1">
    <location>
        <begin position="56"/>
        <end position="72"/>
    </location>
</feature>
<protein>
    <submittedName>
        <fullName evidence="3">Uncharacterized protein</fullName>
    </submittedName>
</protein>
<sequence>MSSFFRHGFSGPRPQMSRPTGTNAPVAEISPTFAAAGWTQEVDRTTQQPRRPDPVPQQTSQAQQDSPSASSPRVVTPAAPRGPRFPYSPRLQTLMGRSDSAQNDASRSHISFAALRRSDSQDSSNGEARDRVAELSPTEEVTSPDVEKGFGRRMTGTTSMSGKSEFSFVQKSEGVSVSHLLPAANEAKHNKQNFWRATYGLCIIIGGWSFMIFACYLFKGLAVKYNLAASDATAEFILRHPTTQVQLFTVVGVFISEICFILWGYSLSYFAIRRLAFGKERTELLTYAALAESKRAGYTLSRRKLAWPTVTLLIWIGATFLAPAFTALLTPTAMSQFREVMWPEANLLSEAMAYYPSLLAPSGLYDRTQLFTLANGSKVLSDINAPVCSSNIPYNTYTYQTGEPPVQLRGSADSCPQYSDVTTLISAGMAKLQRFTGFENPTFKMINTTFVGGTGGVVPLGPNGAMINSDARLVPDSVARPQGYDYQYTVNQQGASAEVKCTERPQNPAYGLSGRIANVTVEWDDYLGSANISYLCGETPQYNVVFAGVGSVVPLLCDEFNLDAYMDDATDTAGWQDPDYSTLVLVKMALQPQFGDGVRTYLNQTPSAGGLYLAPPFAYDLSCTIRPYWSRRDVTYSSATDSFTVEDGPGSGVNYTTGNNRSLLVRPPLTKEERIDALLNDTVEPEEVLWLTRRWLNQAARDAAQSVFSRADAIGSPVVTPADSGIPVNETFGPPPGYIYLPSQNNAVMHIWTFDLQQKPPGENQTNVDFSIPHLEQFLIGVAEYAMTAQRQFLQYTLGDAHTYNLVLIANETLKGTIGAVGLWNASTVGWGNGRQGNNESSTVVYWSLTPILVFAALSFALVAWSHYYDRPNGTPYIAECDPIDFVDAVIASSQGGLQNSFHRDALLKEGGSLHGARAVKVRLGQIYRKDDPDGLPKLGFVDVN</sequence>
<reference evidence="3 4" key="1">
    <citation type="journal article" date="2018" name="Mol. Biol. Evol.">
        <title>Broad Genomic Sampling Reveals a Smut Pathogenic Ancestry of the Fungal Clade Ustilaginomycotina.</title>
        <authorList>
            <person name="Kijpornyongpan T."/>
            <person name="Mondo S.J."/>
            <person name="Barry K."/>
            <person name="Sandor L."/>
            <person name="Lee J."/>
            <person name="Lipzen A."/>
            <person name="Pangilinan J."/>
            <person name="LaButti K."/>
            <person name="Hainaut M."/>
            <person name="Henrissat B."/>
            <person name="Grigoriev I.V."/>
            <person name="Spatafora J.W."/>
            <person name="Aime M.C."/>
        </authorList>
    </citation>
    <scope>NUCLEOTIDE SEQUENCE [LARGE SCALE GENOMIC DNA]</scope>
    <source>
        <strain evidence="3 4">MCA 4658</strain>
    </source>
</reference>
<keyword evidence="2" id="KW-0812">Transmembrane</keyword>